<dbReference type="Proteomes" id="UP000316304">
    <property type="component" value="Unassembled WGS sequence"/>
</dbReference>
<dbReference type="AlphaFoldDB" id="A0A5C6CMW0"/>
<name>A0A5C6CMW0_9BACT</name>
<organism evidence="1 2">
    <name type="scientific">Novipirellula galeiformis</name>
    <dbReference type="NCBI Taxonomy" id="2528004"/>
    <lineage>
        <taxon>Bacteria</taxon>
        <taxon>Pseudomonadati</taxon>
        <taxon>Planctomycetota</taxon>
        <taxon>Planctomycetia</taxon>
        <taxon>Pirellulales</taxon>
        <taxon>Pirellulaceae</taxon>
        <taxon>Novipirellula</taxon>
    </lineage>
</organism>
<protein>
    <recommendedName>
        <fullName evidence="3">BON domain protein</fullName>
    </recommendedName>
</protein>
<reference evidence="1 2" key="1">
    <citation type="submission" date="2019-02" db="EMBL/GenBank/DDBJ databases">
        <title>Deep-cultivation of Planctomycetes and their phenomic and genomic characterization uncovers novel biology.</title>
        <authorList>
            <person name="Wiegand S."/>
            <person name="Jogler M."/>
            <person name="Boedeker C."/>
            <person name="Pinto D."/>
            <person name="Vollmers J."/>
            <person name="Rivas-Marin E."/>
            <person name="Kohn T."/>
            <person name="Peeters S.H."/>
            <person name="Heuer A."/>
            <person name="Rast P."/>
            <person name="Oberbeckmann S."/>
            <person name="Bunk B."/>
            <person name="Jeske O."/>
            <person name="Meyerdierks A."/>
            <person name="Storesund J.E."/>
            <person name="Kallscheuer N."/>
            <person name="Luecker S."/>
            <person name="Lage O.M."/>
            <person name="Pohl T."/>
            <person name="Merkel B.J."/>
            <person name="Hornburger P."/>
            <person name="Mueller R.-W."/>
            <person name="Bruemmer F."/>
            <person name="Labrenz M."/>
            <person name="Spormann A.M."/>
            <person name="Op Den Camp H."/>
            <person name="Overmann J."/>
            <person name="Amann R."/>
            <person name="Jetten M.S.M."/>
            <person name="Mascher T."/>
            <person name="Medema M.H."/>
            <person name="Devos D.P."/>
            <person name="Kaster A.-K."/>
            <person name="Ovreas L."/>
            <person name="Rohde M."/>
            <person name="Galperin M.Y."/>
            <person name="Jogler C."/>
        </authorList>
    </citation>
    <scope>NUCLEOTIDE SEQUENCE [LARGE SCALE GENOMIC DNA]</scope>
    <source>
        <strain evidence="1 2">Pla52o</strain>
    </source>
</reference>
<keyword evidence="2" id="KW-1185">Reference proteome</keyword>
<dbReference type="RefSeq" id="WP_146592660.1">
    <property type="nucleotide sequence ID" value="NZ_SJPT01000001.1"/>
</dbReference>
<gene>
    <name evidence="1" type="ORF">Pla52o_01260</name>
</gene>
<dbReference type="EMBL" id="SJPT01000001">
    <property type="protein sequence ID" value="TWU26273.1"/>
    <property type="molecule type" value="Genomic_DNA"/>
</dbReference>
<dbReference type="Gene3D" id="3.30.1340.30">
    <property type="match status" value="1"/>
</dbReference>
<dbReference type="OrthoDB" id="291621at2"/>
<evidence type="ECO:0000313" key="2">
    <source>
        <dbReference type="Proteomes" id="UP000316304"/>
    </source>
</evidence>
<accession>A0A5C6CMW0</accession>
<evidence type="ECO:0008006" key="3">
    <source>
        <dbReference type="Google" id="ProtNLM"/>
    </source>
</evidence>
<evidence type="ECO:0000313" key="1">
    <source>
        <dbReference type="EMBL" id="TWU26273.1"/>
    </source>
</evidence>
<sequence>MIETIVAPTRSIDIAALRNEIPTHPNDAPCTSARDVTRIATERFRTCPYSAIRQVQCRFHEGVLVLSGQVPSFYMKQVAQELIRNLQPIEQISNRLNVPK</sequence>
<comment type="caution">
    <text evidence="1">The sequence shown here is derived from an EMBL/GenBank/DDBJ whole genome shotgun (WGS) entry which is preliminary data.</text>
</comment>
<proteinExistence type="predicted"/>